<feature type="region of interest" description="Disordered" evidence="1">
    <location>
        <begin position="212"/>
        <end position="233"/>
    </location>
</feature>
<accession>A0A5K7YYF5</accession>
<protein>
    <submittedName>
        <fullName evidence="2">Uncharacterized protein</fullName>
    </submittedName>
</protein>
<name>A0A5K7YYF5_9BACT</name>
<organism evidence="2 3">
    <name type="scientific">Desulfosarcina widdelii</name>
    <dbReference type="NCBI Taxonomy" id="947919"/>
    <lineage>
        <taxon>Bacteria</taxon>
        <taxon>Pseudomonadati</taxon>
        <taxon>Thermodesulfobacteriota</taxon>
        <taxon>Desulfobacteria</taxon>
        <taxon>Desulfobacterales</taxon>
        <taxon>Desulfosarcinaceae</taxon>
        <taxon>Desulfosarcina</taxon>
    </lineage>
</organism>
<keyword evidence="3" id="KW-1185">Reference proteome</keyword>
<dbReference type="Pfam" id="PF06074">
    <property type="entry name" value="Portal_Mu"/>
    <property type="match status" value="1"/>
</dbReference>
<gene>
    <name evidence="2" type="ORF">DSCW_08720</name>
</gene>
<dbReference type="OrthoDB" id="9797300at2"/>
<dbReference type="EMBL" id="AP021875">
    <property type="protein sequence ID" value="BBO73455.1"/>
    <property type="molecule type" value="Genomic_DNA"/>
</dbReference>
<evidence type="ECO:0000313" key="3">
    <source>
        <dbReference type="Proteomes" id="UP000427769"/>
    </source>
</evidence>
<evidence type="ECO:0000256" key="1">
    <source>
        <dbReference type="SAM" id="MobiDB-lite"/>
    </source>
</evidence>
<dbReference type="KEGG" id="dwd:DSCW_08720"/>
<evidence type="ECO:0000313" key="2">
    <source>
        <dbReference type="EMBL" id="BBO73455.1"/>
    </source>
</evidence>
<dbReference type="AlphaFoldDB" id="A0A5K7YYF5"/>
<reference evidence="2 3" key="1">
    <citation type="submission" date="2019-11" db="EMBL/GenBank/DDBJ databases">
        <title>Comparative genomics of hydrocarbon-degrading Desulfosarcina strains.</title>
        <authorList>
            <person name="Watanabe M."/>
            <person name="Kojima H."/>
            <person name="Fukui M."/>
        </authorList>
    </citation>
    <scope>NUCLEOTIDE SEQUENCE [LARGE SCALE GENOMIC DNA]</scope>
    <source>
        <strain evidence="2 3">PP31</strain>
    </source>
</reference>
<sequence>MKLYISPTESVEIDDNREMLTTDIATRSRSMDWWGMFGYLPDPDPVLAKLGLGLEVYRELLSDAHVWSCYDSRKSGALSCEWEIRAGGDSPADKRALKIAEESLANLDIYQAIMEMLDAPFYGLSPLEITWSYKGRQWMPAKLEGKPPEWFVFDDENRMRFLSASEMINGELLPQPKPSASPSGLGWFGSAGGRSLVENPLPAQRLGLQVPGVFHQPARAEGHGQVRSGSRAR</sequence>
<proteinExistence type="predicted"/>
<dbReference type="InterPro" id="IPR009279">
    <property type="entry name" value="Portal_Mu"/>
</dbReference>
<dbReference type="Proteomes" id="UP000427769">
    <property type="component" value="Chromosome"/>
</dbReference>